<dbReference type="PANTHER" id="PTHR43193">
    <property type="match status" value="1"/>
</dbReference>
<dbReference type="OrthoDB" id="9813230at2"/>
<dbReference type="InterPro" id="IPR017896">
    <property type="entry name" value="4Fe4S_Fe-S-bd"/>
</dbReference>
<keyword evidence="6" id="KW-1185">Reference proteome</keyword>
<dbReference type="Proteomes" id="UP000001414">
    <property type="component" value="Chromosome"/>
</dbReference>
<dbReference type="KEGG" id="bth:BT_0041"/>
<dbReference type="InterPro" id="IPR007525">
    <property type="entry name" value="FrhB_FdhB_C"/>
</dbReference>
<dbReference type="Gene3D" id="3.30.70.20">
    <property type="match status" value="1"/>
</dbReference>
<accession>Q8ABR9</accession>
<dbReference type="Pfam" id="PF12838">
    <property type="entry name" value="Fer4_7"/>
    <property type="match status" value="1"/>
</dbReference>
<dbReference type="EnsemblBacteria" id="AAO75148">
    <property type="protein sequence ID" value="AAO75148"/>
    <property type="gene ID" value="BT_0041"/>
</dbReference>
<dbReference type="SMR" id="Q8ABR9"/>
<evidence type="ECO:0000313" key="5">
    <source>
        <dbReference type="EMBL" id="AAO75148.1"/>
    </source>
</evidence>
<keyword evidence="2" id="KW-0408">Iron</keyword>
<reference evidence="5 6" key="1">
    <citation type="journal article" date="2003" name="Science">
        <title>A genomic view of the human-Bacteroides thetaiotaomicron symbiosis.</title>
        <authorList>
            <person name="Xu J."/>
            <person name="Bjursell M.K."/>
            <person name="Himrod J."/>
            <person name="Deng S."/>
            <person name="Carmichael L.K."/>
            <person name="Chiang H.C."/>
            <person name="Hooper L.V."/>
            <person name="Gordon J.I."/>
        </authorList>
    </citation>
    <scope>NUCLEOTIDE SEQUENCE [LARGE SCALE GENOMIC DNA]</scope>
    <source>
        <strain evidence="6">ATCC 29148 / DSM 2079 / JCM 5827 / CCUG 10774 / NCTC 10582 / VPI-5482 / E50</strain>
    </source>
</reference>
<dbReference type="PaxDb" id="226186-BT_0041"/>
<organism evidence="5 6">
    <name type="scientific">Bacteroides thetaiotaomicron (strain ATCC 29148 / DSM 2079 / JCM 5827 / CCUG 10774 / NCTC 10582 / VPI-5482 / E50)</name>
    <dbReference type="NCBI Taxonomy" id="226186"/>
    <lineage>
        <taxon>Bacteria</taxon>
        <taxon>Pseudomonadati</taxon>
        <taxon>Bacteroidota</taxon>
        <taxon>Bacteroidia</taxon>
        <taxon>Bacteroidales</taxon>
        <taxon>Bacteroidaceae</taxon>
        <taxon>Bacteroides</taxon>
    </lineage>
</organism>
<evidence type="ECO:0000256" key="2">
    <source>
        <dbReference type="ARBA" id="ARBA00023004"/>
    </source>
</evidence>
<dbReference type="Pfam" id="PF04432">
    <property type="entry name" value="FrhB_FdhB_C"/>
    <property type="match status" value="1"/>
</dbReference>
<feature type="domain" description="4Fe-4S ferredoxin-type" evidence="4">
    <location>
        <begin position="1"/>
        <end position="30"/>
    </location>
</feature>
<dbReference type="RefSeq" id="WP_009039964.1">
    <property type="nucleotide sequence ID" value="NC_004663.1"/>
</dbReference>
<evidence type="ECO:0000256" key="1">
    <source>
        <dbReference type="ARBA" id="ARBA00022723"/>
    </source>
</evidence>
<dbReference type="EMBL" id="AE015928">
    <property type="protein sequence ID" value="AAO75148.1"/>
    <property type="molecule type" value="Genomic_DNA"/>
</dbReference>
<dbReference type="InParanoid" id="Q8ABR9"/>
<keyword evidence="3" id="KW-0411">Iron-sulfur</keyword>
<evidence type="ECO:0000256" key="3">
    <source>
        <dbReference type="ARBA" id="ARBA00023014"/>
    </source>
</evidence>
<evidence type="ECO:0000313" key="6">
    <source>
        <dbReference type="Proteomes" id="UP000001414"/>
    </source>
</evidence>
<dbReference type="PROSITE" id="PS00198">
    <property type="entry name" value="4FE4S_FER_1"/>
    <property type="match status" value="1"/>
</dbReference>
<dbReference type="PROSITE" id="PS51379">
    <property type="entry name" value="4FE4S_FER_2"/>
    <property type="match status" value="2"/>
</dbReference>
<protein>
    <submittedName>
        <fullName evidence="5">F420H2:quinone oxidoreductase</fullName>
    </submittedName>
</protein>
<evidence type="ECO:0000259" key="4">
    <source>
        <dbReference type="PROSITE" id="PS51379"/>
    </source>
</evidence>
<name>Q8ABR9_BACTN</name>
<dbReference type="GeneID" id="60926004"/>
<sequence length="400" mass="45073">MIKVEDKSRCCGCEACVSSCPLQCIELVKDKEGFMYPQVDTARCIDCGKCEKACPELVEAKGSGGVTVYAAVNPDKEARLASSSGGIFTLLAESVLAENGVVFGARFDKDWNVIHDYTETKEGLEAFRGSKYVQSRTGETFKQAEQFLKEGRKVLFSGTPCQIMGLKRYLHKEYDNLLAVDFVCHGVPSPLVWRKYIEETLVRQDEKIQFRPTLNHLFLDEMPLIEGISFRNKCLGWKKYSFALILSKVTTAGEKNTVSLSRIFYDNAYMKAFLANLSLRPACYRCPAKSGKSGSDITLGDFWGIEKIAPELDDDRGCSLLIINNPKVRDELRKKGCLLAEFPISEILPYNLSTAYSVSMPNNRKFFWFMFDKAGFHKALMLATSTTFPIRALRKLFRLI</sequence>
<dbReference type="GO" id="GO:0046872">
    <property type="term" value="F:metal ion binding"/>
    <property type="evidence" value="ECO:0007669"/>
    <property type="project" value="UniProtKB-KW"/>
</dbReference>
<feature type="domain" description="4Fe-4S ferredoxin-type" evidence="4">
    <location>
        <begin position="35"/>
        <end position="63"/>
    </location>
</feature>
<dbReference type="PATRIC" id="fig|226186.12.peg.41"/>
<dbReference type="GO" id="GO:0051536">
    <property type="term" value="F:iron-sulfur cluster binding"/>
    <property type="evidence" value="ECO:0007669"/>
    <property type="project" value="UniProtKB-KW"/>
</dbReference>
<dbReference type="SUPFAM" id="SSF54862">
    <property type="entry name" value="4Fe-4S ferredoxins"/>
    <property type="match status" value="1"/>
</dbReference>
<proteinExistence type="predicted"/>
<gene>
    <name evidence="5" type="ordered locus">BT_0041</name>
</gene>
<dbReference type="HOGENOM" id="CLU_037958_1_0_10"/>
<reference evidence="5 6" key="2">
    <citation type="journal article" date="2009" name="Proc. Natl. Acad. Sci. U.S.A.">
        <title>Characterizing a model human gut microbiota composed of members of its two dominant bacterial phyla.</title>
        <authorList>
            <person name="Mahowald M.A."/>
            <person name="Rey F.E."/>
            <person name="Seedorf H."/>
            <person name="Turnbaugh P.J."/>
            <person name="Fulton R.S."/>
            <person name="Wollam A."/>
            <person name="Shah N."/>
            <person name="Wang C."/>
            <person name="Magrini V."/>
            <person name="Wilson R.K."/>
            <person name="Cantarel B.L."/>
            <person name="Coutinho P.M."/>
            <person name="Henrissat B."/>
            <person name="Crock L.W."/>
            <person name="Russell A."/>
            <person name="Verberkmoes N.C."/>
            <person name="Hettich R.L."/>
            <person name="Gordon J.I."/>
        </authorList>
    </citation>
    <scope>NUCLEOTIDE SEQUENCE [LARGE SCALE GENOMIC DNA]</scope>
    <source>
        <strain evidence="6">ATCC 29148 / DSM 2079 / JCM 5827 / CCUG 10774 / NCTC 10582 / VPI-5482 / E50</strain>
    </source>
</reference>
<dbReference type="InterPro" id="IPR017900">
    <property type="entry name" value="4Fe4S_Fe_S_CS"/>
</dbReference>
<dbReference type="STRING" id="226186.BT_0041"/>
<dbReference type="PANTHER" id="PTHR43193:SF2">
    <property type="entry name" value="POLYFERREDOXIN PROTEIN FWDF"/>
    <property type="match status" value="1"/>
</dbReference>
<dbReference type="InterPro" id="IPR052977">
    <property type="entry name" value="Polyferredoxin-like_ET"/>
</dbReference>
<keyword evidence="1" id="KW-0479">Metal-binding</keyword>
<dbReference type="eggNOG" id="COG1035">
    <property type="taxonomic scope" value="Bacteria"/>
</dbReference>
<dbReference type="AlphaFoldDB" id="Q8ABR9"/>
<dbReference type="DNASU" id="1075546"/>